<evidence type="ECO:0000313" key="1">
    <source>
        <dbReference type="EMBL" id="KAF2467978.1"/>
    </source>
</evidence>
<evidence type="ECO:0000313" key="2">
    <source>
        <dbReference type="Proteomes" id="UP000799755"/>
    </source>
</evidence>
<comment type="caution">
    <text evidence="1">The sequence shown here is derived from an EMBL/GenBank/DDBJ whole genome shotgun (WGS) entry which is preliminary data.</text>
</comment>
<dbReference type="Proteomes" id="UP000799755">
    <property type="component" value="Unassembled WGS sequence"/>
</dbReference>
<name>A0ACB6QN12_9PLEO</name>
<gene>
    <name evidence="1" type="ORF">BDR25DRAFT_374293</name>
</gene>
<accession>A0ACB6QN12</accession>
<proteinExistence type="predicted"/>
<keyword evidence="2" id="KW-1185">Reference proteome</keyword>
<sequence>MLKRSVQLLSAALAVSATSSPLPWQKNGTFGYGTLSTTRSNNGSTLRVNIQNGPINLYDAKLSTDMTALLNSLKPANIPSNTTHPPPKVVVFSSDNPDFWIGHYDINLILPGGTNLSTNETNALFASAINGHATGSGNEFLVQCDMAFAGPNAVVGSLEGAVGGLQGNGGIQYLVRKLGMAKAAEYLLAATSIGAQEAAAVGWVNHAYSSAEELREAVDALAYRLSLFTAGSLNGTKTAIRAWGPSPEQSDADIATILRLFPEEIEHLPRLIELSDNQTANAFELGALRDIKDVEELVIQ</sequence>
<dbReference type="EMBL" id="MU003518">
    <property type="protein sequence ID" value="KAF2467978.1"/>
    <property type="molecule type" value="Genomic_DNA"/>
</dbReference>
<reference evidence="1" key="1">
    <citation type="journal article" date="2020" name="Stud. Mycol.">
        <title>101 Dothideomycetes genomes: a test case for predicting lifestyles and emergence of pathogens.</title>
        <authorList>
            <person name="Haridas S."/>
            <person name="Albert R."/>
            <person name="Binder M."/>
            <person name="Bloem J."/>
            <person name="Labutti K."/>
            <person name="Salamov A."/>
            <person name="Andreopoulos B."/>
            <person name="Baker S."/>
            <person name="Barry K."/>
            <person name="Bills G."/>
            <person name="Bluhm B."/>
            <person name="Cannon C."/>
            <person name="Castanera R."/>
            <person name="Culley D."/>
            <person name="Daum C."/>
            <person name="Ezra D."/>
            <person name="Gonzalez J."/>
            <person name="Henrissat B."/>
            <person name="Kuo A."/>
            <person name="Liang C."/>
            <person name="Lipzen A."/>
            <person name="Lutzoni F."/>
            <person name="Magnuson J."/>
            <person name="Mondo S."/>
            <person name="Nolan M."/>
            <person name="Ohm R."/>
            <person name="Pangilinan J."/>
            <person name="Park H.-J."/>
            <person name="Ramirez L."/>
            <person name="Alfaro M."/>
            <person name="Sun H."/>
            <person name="Tritt A."/>
            <person name="Yoshinaga Y."/>
            <person name="Zwiers L.-H."/>
            <person name="Turgeon B."/>
            <person name="Goodwin S."/>
            <person name="Spatafora J."/>
            <person name="Crous P."/>
            <person name="Grigoriev I."/>
        </authorList>
    </citation>
    <scope>NUCLEOTIDE SEQUENCE</scope>
    <source>
        <strain evidence="1">ATCC 200398</strain>
    </source>
</reference>
<protein>
    <submittedName>
        <fullName evidence="1">ClpP/crotonase</fullName>
    </submittedName>
</protein>
<organism evidence="1 2">
    <name type="scientific">Lindgomyces ingoldianus</name>
    <dbReference type="NCBI Taxonomy" id="673940"/>
    <lineage>
        <taxon>Eukaryota</taxon>
        <taxon>Fungi</taxon>
        <taxon>Dikarya</taxon>
        <taxon>Ascomycota</taxon>
        <taxon>Pezizomycotina</taxon>
        <taxon>Dothideomycetes</taxon>
        <taxon>Pleosporomycetidae</taxon>
        <taxon>Pleosporales</taxon>
        <taxon>Lindgomycetaceae</taxon>
        <taxon>Lindgomyces</taxon>
    </lineage>
</organism>